<sequence>MVRATNIDYKDNFFSIFVDNLNPIMDLRCLWSVFKFYGKVRDVYLSLKVKTMRMVMLSSDLDLRRKLRWWQAWWMGFISMGGRFDQKWPPLAGKNEGDMFKFGEGDR</sequence>
<dbReference type="Proteomes" id="UP001280121">
    <property type="component" value="Unassembled WGS sequence"/>
</dbReference>
<gene>
    <name evidence="1" type="ORF">Ddye_028109</name>
</gene>
<keyword evidence="2" id="KW-1185">Reference proteome</keyword>
<accession>A0AAD9TQC9</accession>
<dbReference type="GO" id="GO:0003676">
    <property type="term" value="F:nucleic acid binding"/>
    <property type="evidence" value="ECO:0007669"/>
    <property type="project" value="InterPro"/>
</dbReference>
<proteinExistence type="predicted"/>
<protein>
    <submittedName>
        <fullName evidence="1">Uncharacterized protein</fullName>
    </submittedName>
</protein>
<reference evidence="1" key="1">
    <citation type="journal article" date="2023" name="Plant J.">
        <title>Genome sequences and population genomics provide insights into the demographic history, inbreeding, and mutation load of two 'living fossil' tree species of Dipteronia.</title>
        <authorList>
            <person name="Feng Y."/>
            <person name="Comes H.P."/>
            <person name="Chen J."/>
            <person name="Zhu S."/>
            <person name="Lu R."/>
            <person name="Zhang X."/>
            <person name="Li P."/>
            <person name="Qiu J."/>
            <person name="Olsen K.M."/>
            <person name="Qiu Y."/>
        </authorList>
    </citation>
    <scope>NUCLEOTIDE SEQUENCE</scope>
    <source>
        <strain evidence="1">KIB01</strain>
    </source>
</reference>
<evidence type="ECO:0000313" key="1">
    <source>
        <dbReference type="EMBL" id="KAK2640314.1"/>
    </source>
</evidence>
<dbReference type="EMBL" id="JANJYI010000008">
    <property type="protein sequence ID" value="KAK2640314.1"/>
    <property type="molecule type" value="Genomic_DNA"/>
</dbReference>
<dbReference type="SUPFAM" id="SSF54928">
    <property type="entry name" value="RNA-binding domain, RBD"/>
    <property type="match status" value="1"/>
</dbReference>
<comment type="caution">
    <text evidence="1">The sequence shown here is derived from an EMBL/GenBank/DDBJ whole genome shotgun (WGS) entry which is preliminary data.</text>
</comment>
<evidence type="ECO:0000313" key="2">
    <source>
        <dbReference type="Proteomes" id="UP001280121"/>
    </source>
</evidence>
<name>A0AAD9TQC9_9ROSI</name>
<organism evidence="1 2">
    <name type="scientific">Dipteronia dyeriana</name>
    <dbReference type="NCBI Taxonomy" id="168575"/>
    <lineage>
        <taxon>Eukaryota</taxon>
        <taxon>Viridiplantae</taxon>
        <taxon>Streptophyta</taxon>
        <taxon>Embryophyta</taxon>
        <taxon>Tracheophyta</taxon>
        <taxon>Spermatophyta</taxon>
        <taxon>Magnoliopsida</taxon>
        <taxon>eudicotyledons</taxon>
        <taxon>Gunneridae</taxon>
        <taxon>Pentapetalae</taxon>
        <taxon>rosids</taxon>
        <taxon>malvids</taxon>
        <taxon>Sapindales</taxon>
        <taxon>Sapindaceae</taxon>
        <taxon>Hippocastanoideae</taxon>
        <taxon>Acereae</taxon>
        <taxon>Dipteronia</taxon>
    </lineage>
</organism>
<dbReference type="InterPro" id="IPR035979">
    <property type="entry name" value="RBD_domain_sf"/>
</dbReference>
<dbReference type="AlphaFoldDB" id="A0AAD9TQC9"/>